<keyword evidence="2" id="KW-1185">Reference proteome</keyword>
<evidence type="ECO:0000313" key="1">
    <source>
        <dbReference type="EMBL" id="KAJ3811119.1"/>
    </source>
</evidence>
<reference evidence="1" key="1">
    <citation type="submission" date="2022-09" db="EMBL/GenBank/DDBJ databases">
        <title>A Global Phylogenomic Analysis of the Shiitake Genus Lentinula.</title>
        <authorList>
            <consortium name="DOE Joint Genome Institute"/>
            <person name="Sierra-Patev S."/>
            <person name="Min B."/>
            <person name="Naranjo-Ortiz M."/>
            <person name="Looney B."/>
            <person name="Konkel Z."/>
            <person name="Slot J.C."/>
            <person name="Sakamoto Y."/>
            <person name="Steenwyk J.L."/>
            <person name="Rokas A."/>
            <person name="Carro J."/>
            <person name="Camarero S."/>
            <person name="Ferreira P."/>
            <person name="Molpeceres G."/>
            <person name="Ruiz-Duenas F.J."/>
            <person name="Serrano A."/>
            <person name="Henrissat B."/>
            <person name="Drula E."/>
            <person name="Hughes K.W."/>
            <person name="Mata J.L."/>
            <person name="Ishikawa N.K."/>
            <person name="Vargas-Isla R."/>
            <person name="Ushijima S."/>
            <person name="Smith C.A."/>
            <person name="Ahrendt S."/>
            <person name="Andreopoulos W."/>
            <person name="He G."/>
            <person name="Labutti K."/>
            <person name="Lipzen A."/>
            <person name="Ng V."/>
            <person name="Riley R."/>
            <person name="Sandor L."/>
            <person name="Barry K."/>
            <person name="Martinez A.T."/>
            <person name="Xiao Y."/>
            <person name="Gibbons J.G."/>
            <person name="Terashima K."/>
            <person name="Grigoriev I.V."/>
            <person name="Hibbett D.S."/>
        </authorList>
    </citation>
    <scope>NUCLEOTIDE SEQUENCE</scope>
    <source>
        <strain evidence="1">TMI1499</strain>
    </source>
</reference>
<protein>
    <submittedName>
        <fullName evidence="1">P-loop containing nucleoside triphosphate hydrolase protein</fullName>
    </submittedName>
</protein>
<dbReference type="Proteomes" id="UP001163835">
    <property type="component" value="Unassembled WGS sequence"/>
</dbReference>
<comment type="caution">
    <text evidence="1">The sequence shown here is derived from an EMBL/GenBank/DDBJ whole genome shotgun (WGS) entry which is preliminary data.</text>
</comment>
<accession>A0ACC1U241</accession>
<gene>
    <name evidence="1" type="ORF">F5876DRAFT_88503</name>
</gene>
<name>A0ACC1U241_9AGAR</name>
<dbReference type="EMBL" id="MU795072">
    <property type="protein sequence ID" value="KAJ3811119.1"/>
    <property type="molecule type" value="Genomic_DNA"/>
</dbReference>
<keyword evidence="1" id="KW-0378">Hydrolase</keyword>
<organism evidence="1 2">
    <name type="scientific">Lentinula aff. lateritia</name>
    <dbReference type="NCBI Taxonomy" id="2804960"/>
    <lineage>
        <taxon>Eukaryota</taxon>
        <taxon>Fungi</taxon>
        <taxon>Dikarya</taxon>
        <taxon>Basidiomycota</taxon>
        <taxon>Agaricomycotina</taxon>
        <taxon>Agaricomycetes</taxon>
        <taxon>Agaricomycetidae</taxon>
        <taxon>Agaricales</taxon>
        <taxon>Marasmiineae</taxon>
        <taxon>Omphalotaceae</taxon>
        <taxon>Lentinula</taxon>
    </lineage>
</organism>
<proteinExistence type="predicted"/>
<sequence>MPESDEDAREAVEKVFGVRPCLWQLKAAQTILGGQDTLTIAPTGSGKTLSYWLALVFVPEGTIVVVTPLKDLGSQFENELKQKGFCALNVTGNITTNNLYKDIASLKYRVVIFSPESIVNDSRFDDLLSNRKFMRSVISFWGGTFRPEYQKLGPLRYTMVRHVPYQLGSATLPPIIAQKLTGHLHLGQDTKTIRLDTDRKNIFLRVQHMKHPLISYRNLAPLLQTSKKFIVFFNSRNTAQDGARFLRSCLPVHEMNDITWVHSGMSDDFRREEIGALKAGLRRGVCATDAIGMGIDIPDIGIVVQYGSPQSLSTWYQRAGRAVRDLSLQGTAVVLVESKFFDAEKHAAFKAARQAENVSKQAAAEAARVREALMASASASEAYVHAGKPKRKRGTGDTSMRKKGRPESQPEVTDLKTCETDIFGYPIKIERAMDDFINAENRPGKCRRGIGNEYFGNLELERHVNTSCCSRAGCSPPAITHCCNICEPEYSPFLTNEHIPTSRPRMKKLKDYTRGEAEVELRRVIAVERDTWFLRKLGPHAMLMPEALWPDSVVDAIVDWAHEGKLDTVESFGNLITWAYAEELAPKLLEKIRAYTPSLPAPPPPPLPPPSPFISTDRHKAGLQAGKLHRDVAVTVKPWVIAVRGMLGVIFKL</sequence>
<evidence type="ECO:0000313" key="2">
    <source>
        <dbReference type="Proteomes" id="UP001163835"/>
    </source>
</evidence>